<sequence>MVEVVIHLHGQGQRGLLRLPAASLATTIRRMVVNDPARSWSTEQIESSIGISGPTLRRRLADEHTNLRTIIADARVSEALRLLMTSKLPVKTIASKVGYNSAASFSKRFTERYGTEPSRFR</sequence>
<name>A0A0C2I8U6_9PSED</name>
<dbReference type="PRINTS" id="PR00032">
    <property type="entry name" value="HTHARAC"/>
</dbReference>
<evidence type="ECO:0000256" key="3">
    <source>
        <dbReference type="ARBA" id="ARBA00023163"/>
    </source>
</evidence>
<dbReference type="AlphaFoldDB" id="A0A0C2I8U6"/>
<gene>
    <name evidence="5" type="ORF">UCMB321_2921</name>
</gene>
<comment type="caution">
    <text evidence="5">The sequence shown here is derived from an EMBL/GenBank/DDBJ whole genome shotgun (WGS) entry which is preliminary data.</text>
</comment>
<evidence type="ECO:0000313" key="6">
    <source>
        <dbReference type="Proteomes" id="UP000031535"/>
    </source>
</evidence>
<dbReference type="SMART" id="SM00342">
    <property type="entry name" value="HTH_ARAC"/>
    <property type="match status" value="1"/>
</dbReference>
<dbReference type="Pfam" id="PF12833">
    <property type="entry name" value="HTH_18"/>
    <property type="match status" value="1"/>
</dbReference>
<protein>
    <submittedName>
        <fullName evidence="5">Transcriptional regulator, AraC family</fullName>
    </submittedName>
</protein>
<keyword evidence="2" id="KW-0238">DNA-binding</keyword>
<dbReference type="PATRIC" id="fig|226910.6.peg.2910"/>
<evidence type="ECO:0000259" key="4">
    <source>
        <dbReference type="PROSITE" id="PS01124"/>
    </source>
</evidence>
<dbReference type="InterPro" id="IPR018060">
    <property type="entry name" value="HTH_AraC"/>
</dbReference>
<dbReference type="InterPro" id="IPR009057">
    <property type="entry name" value="Homeodomain-like_sf"/>
</dbReference>
<dbReference type="GO" id="GO:0000976">
    <property type="term" value="F:transcription cis-regulatory region binding"/>
    <property type="evidence" value="ECO:0007669"/>
    <property type="project" value="TreeGrafter"/>
</dbReference>
<keyword evidence="6" id="KW-1185">Reference proteome</keyword>
<proteinExistence type="predicted"/>
<dbReference type="GO" id="GO:0003700">
    <property type="term" value="F:DNA-binding transcription factor activity"/>
    <property type="evidence" value="ECO:0007669"/>
    <property type="project" value="InterPro"/>
</dbReference>
<feature type="domain" description="HTH araC/xylS-type" evidence="4">
    <location>
        <begin position="26"/>
        <end position="121"/>
    </location>
</feature>
<keyword evidence="1" id="KW-0805">Transcription regulation</keyword>
<dbReference type="PROSITE" id="PS01124">
    <property type="entry name" value="HTH_ARAC_FAMILY_2"/>
    <property type="match status" value="1"/>
</dbReference>
<dbReference type="GO" id="GO:0005829">
    <property type="term" value="C:cytosol"/>
    <property type="evidence" value="ECO:0007669"/>
    <property type="project" value="TreeGrafter"/>
</dbReference>
<accession>A0A0C2I8U6</accession>
<dbReference type="InterPro" id="IPR020449">
    <property type="entry name" value="Tscrpt_reg_AraC-type_HTH"/>
</dbReference>
<dbReference type="Gene3D" id="1.10.10.60">
    <property type="entry name" value="Homeodomain-like"/>
    <property type="match status" value="1"/>
</dbReference>
<dbReference type="PANTHER" id="PTHR47894:SF4">
    <property type="entry name" value="HTH-TYPE TRANSCRIPTIONAL REGULATOR GADX"/>
    <property type="match status" value="1"/>
</dbReference>
<dbReference type="SUPFAM" id="SSF46689">
    <property type="entry name" value="Homeodomain-like"/>
    <property type="match status" value="1"/>
</dbReference>
<evidence type="ECO:0000313" key="5">
    <source>
        <dbReference type="EMBL" id="KIH83425.1"/>
    </source>
</evidence>
<keyword evidence="3" id="KW-0804">Transcription</keyword>
<dbReference type="STRING" id="226910.UCMB321_2921"/>
<dbReference type="Proteomes" id="UP000031535">
    <property type="component" value="Unassembled WGS sequence"/>
</dbReference>
<reference evidence="5 6" key="1">
    <citation type="submission" date="2015-01" db="EMBL/GenBank/DDBJ databases">
        <title>Complete genome of Pseudomonas batumici UCM B-321 producer of the batumin antibiotic with strong antistaphilococcal and potential anticancer activity.</title>
        <authorList>
            <person name="Klochko V.V."/>
            <person name="Zelena L.B."/>
            <person name="Elena K.A."/>
            <person name="Reva O.N."/>
        </authorList>
    </citation>
    <scope>NUCLEOTIDE SEQUENCE [LARGE SCALE GENOMIC DNA]</scope>
    <source>
        <strain evidence="5 6">UCM B-321</strain>
    </source>
</reference>
<organism evidence="5 6">
    <name type="scientific">Pseudomonas batumici</name>
    <dbReference type="NCBI Taxonomy" id="226910"/>
    <lineage>
        <taxon>Bacteria</taxon>
        <taxon>Pseudomonadati</taxon>
        <taxon>Pseudomonadota</taxon>
        <taxon>Gammaproteobacteria</taxon>
        <taxon>Pseudomonadales</taxon>
        <taxon>Pseudomonadaceae</taxon>
        <taxon>Pseudomonas</taxon>
    </lineage>
</organism>
<dbReference type="EMBL" id="JXDG01000037">
    <property type="protein sequence ID" value="KIH83425.1"/>
    <property type="molecule type" value="Genomic_DNA"/>
</dbReference>
<evidence type="ECO:0000256" key="2">
    <source>
        <dbReference type="ARBA" id="ARBA00023125"/>
    </source>
</evidence>
<evidence type="ECO:0000256" key="1">
    <source>
        <dbReference type="ARBA" id="ARBA00023015"/>
    </source>
</evidence>
<dbReference type="PANTHER" id="PTHR47894">
    <property type="entry name" value="HTH-TYPE TRANSCRIPTIONAL REGULATOR GADX"/>
    <property type="match status" value="1"/>
</dbReference>